<evidence type="ECO:0000313" key="1">
    <source>
        <dbReference type="EMBL" id="DAD81947.1"/>
    </source>
</evidence>
<dbReference type="EMBL" id="BK014910">
    <property type="protein sequence ID" value="DAD81947.1"/>
    <property type="molecule type" value="Genomic_DNA"/>
</dbReference>
<reference evidence="1" key="1">
    <citation type="journal article" date="2021" name="Proc. Natl. Acad. Sci. U.S.A.">
        <title>A Catalog of Tens of Thousands of Viruses from Human Metagenomes Reveals Hidden Associations with Chronic Diseases.</title>
        <authorList>
            <person name="Tisza M.J."/>
            <person name="Buck C.B."/>
        </authorList>
    </citation>
    <scope>NUCLEOTIDE SEQUENCE</scope>
    <source>
        <strain evidence="1">CtAvK3</strain>
    </source>
</reference>
<sequence length="75" mass="8538">MNQYVRSVLTDTAVSKIKRAQQHAENAKQACIRAQFYNCAVLDELKMCIRVLNDAADELWKGQKEYAEKESSGND</sequence>
<accession>A0A8S5MJ75</accession>
<organism evidence="1">
    <name type="scientific">Siphoviridae sp. ctAvK3</name>
    <dbReference type="NCBI Taxonomy" id="2826184"/>
    <lineage>
        <taxon>Viruses</taxon>
        <taxon>Duplodnaviria</taxon>
        <taxon>Heunggongvirae</taxon>
        <taxon>Uroviricota</taxon>
        <taxon>Caudoviricetes</taxon>
    </lineage>
</organism>
<name>A0A8S5MJ75_9CAUD</name>
<proteinExistence type="predicted"/>
<protein>
    <submittedName>
        <fullName evidence="1">Uncharacterized protein</fullName>
    </submittedName>
</protein>